<protein>
    <submittedName>
        <fullName evidence="2">Uncharacterized protein</fullName>
    </submittedName>
</protein>
<evidence type="ECO:0000313" key="3">
    <source>
        <dbReference type="Proteomes" id="UP000304880"/>
    </source>
</evidence>
<gene>
    <name evidence="2" type="ORF">FHD67_16610</name>
</gene>
<feature type="chain" id="PRO_5023058157" evidence="1">
    <location>
        <begin position="22"/>
        <end position="128"/>
    </location>
</feature>
<reference evidence="2 3" key="1">
    <citation type="submission" date="2019-06" db="EMBL/GenBank/DDBJ databases">
        <authorList>
            <person name="Li J."/>
        </authorList>
    </citation>
    <scope>NUCLEOTIDE SEQUENCE [LARGE SCALE GENOMIC DNA]</scope>
    <source>
        <strain evidence="2 3">CGMCC 1.8012</strain>
    </source>
</reference>
<dbReference type="RefSeq" id="WP_139599368.1">
    <property type="nucleotide sequence ID" value="NZ_VDDC01000037.1"/>
</dbReference>
<organism evidence="2 3">
    <name type="scientific">Paracoccus haeundaensis</name>
    <dbReference type="NCBI Taxonomy" id="225362"/>
    <lineage>
        <taxon>Bacteria</taxon>
        <taxon>Pseudomonadati</taxon>
        <taxon>Pseudomonadota</taxon>
        <taxon>Alphaproteobacteria</taxon>
        <taxon>Rhodobacterales</taxon>
        <taxon>Paracoccaceae</taxon>
        <taxon>Paracoccus</taxon>
    </lineage>
</organism>
<evidence type="ECO:0000256" key="1">
    <source>
        <dbReference type="SAM" id="SignalP"/>
    </source>
</evidence>
<dbReference type="Proteomes" id="UP000304880">
    <property type="component" value="Unassembled WGS sequence"/>
</dbReference>
<comment type="caution">
    <text evidence="2">The sequence shown here is derived from an EMBL/GenBank/DDBJ whole genome shotgun (WGS) entry which is preliminary data.</text>
</comment>
<dbReference type="EMBL" id="VDDC01000037">
    <property type="protein sequence ID" value="TNH38138.1"/>
    <property type="molecule type" value="Genomic_DNA"/>
</dbReference>
<proteinExistence type="predicted"/>
<evidence type="ECO:0000313" key="2">
    <source>
        <dbReference type="EMBL" id="TNH38138.1"/>
    </source>
</evidence>
<keyword evidence="1" id="KW-0732">Signal</keyword>
<feature type="signal peptide" evidence="1">
    <location>
        <begin position="1"/>
        <end position="21"/>
    </location>
</feature>
<keyword evidence="3" id="KW-1185">Reference proteome</keyword>
<accession>A0A5C4R2V1</accession>
<name>A0A5C4R2V1_9RHOB</name>
<sequence length="128" mass="13170">MTLKQMLLAGGLAVLAGPVLADCADRITFLEEALDDASRLAISASTGGQGVAGAREAQAVTEETAEEPVPYQDDAAAAVEEADEAGDGGEELIEARARLGEARTLAQDGDEEACTRQIKEILVGLIDG</sequence>
<dbReference type="AlphaFoldDB" id="A0A5C4R2V1"/>